<dbReference type="HAMAP" id="MF_00061">
    <property type="entry name" value="IspE"/>
    <property type="match status" value="1"/>
</dbReference>
<evidence type="ECO:0000256" key="1">
    <source>
        <dbReference type="ARBA" id="ARBA00009684"/>
    </source>
</evidence>
<evidence type="ECO:0000259" key="9">
    <source>
        <dbReference type="Pfam" id="PF08544"/>
    </source>
</evidence>
<dbReference type="InterPro" id="IPR036554">
    <property type="entry name" value="GHMP_kinase_C_sf"/>
</dbReference>
<dbReference type="InterPro" id="IPR020568">
    <property type="entry name" value="Ribosomal_Su5_D2-typ_SF"/>
</dbReference>
<evidence type="ECO:0000256" key="4">
    <source>
        <dbReference type="ARBA" id="ARBA00022741"/>
    </source>
</evidence>
<evidence type="ECO:0000256" key="7">
    <source>
        <dbReference type="ARBA" id="ARBA00032554"/>
    </source>
</evidence>
<dbReference type="NCBIfam" id="TIGR00154">
    <property type="entry name" value="ispE"/>
    <property type="match status" value="1"/>
</dbReference>
<dbReference type="GO" id="GO:0016114">
    <property type="term" value="P:terpenoid biosynthetic process"/>
    <property type="evidence" value="ECO:0007669"/>
    <property type="project" value="InterPro"/>
</dbReference>
<dbReference type="Gene3D" id="3.30.70.890">
    <property type="entry name" value="GHMP kinase, C-terminal domain"/>
    <property type="match status" value="1"/>
</dbReference>
<feature type="domain" description="GHMP kinase N-terminal" evidence="8">
    <location>
        <begin position="76"/>
        <end position="154"/>
    </location>
</feature>
<dbReference type="InterPro" id="IPR004424">
    <property type="entry name" value="IspE"/>
</dbReference>
<dbReference type="NCBIfam" id="NF002870">
    <property type="entry name" value="PRK03188.1"/>
    <property type="match status" value="1"/>
</dbReference>
<dbReference type="Pfam" id="PF08544">
    <property type="entry name" value="GHMP_kinases_C"/>
    <property type="match status" value="1"/>
</dbReference>
<evidence type="ECO:0000256" key="2">
    <source>
        <dbReference type="ARBA" id="ARBA00012052"/>
    </source>
</evidence>
<keyword evidence="6" id="KW-0067">ATP-binding</keyword>
<feature type="domain" description="GHMP kinase C-terminal" evidence="9">
    <location>
        <begin position="213"/>
        <end position="286"/>
    </location>
</feature>
<dbReference type="EMBL" id="CAEZTA010000068">
    <property type="protein sequence ID" value="CAB4556384.1"/>
    <property type="molecule type" value="Genomic_DNA"/>
</dbReference>
<dbReference type="AlphaFoldDB" id="A0A6J6CZA3"/>
<evidence type="ECO:0000256" key="3">
    <source>
        <dbReference type="ARBA" id="ARBA00022679"/>
    </source>
</evidence>
<name>A0A6J6CZA3_9ZZZZ</name>
<proteinExistence type="inferred from homology"/>
<protein>
    <recommendedName>
        <fullName evidence="2">4-(cytidine 5'-diphospho)-2-C-methyl-D-erythritol kinase</fullName>
        <ecNumber evidence="2">2.7.1.148</ecNumber>
    </recommendedName>
    <alternativeName>
        <fullName evidence="7">4-(cytidine-5'-diphospho)-2-C-methyl-D-erythritol kinase</fullName>
    </alternativeName>
</protein>
<evidence type="ECO:0000313" key="10">
    <source>
        <dbReference type="EMBL" id="CAB4556384.1"/>
    </source>
</evidence>
<dbReference type="Gene3D" id="3.30.230.10">
    <property type="match status" value="1"/>
</dbReference>
<keyword evidence="4" id="KW-0547">Nucleotide-binding</keyword>
<keyword evidence="5" id="KW-0418">Kinase</keyword>
<dbReference type="PANTHER" id="PTHR43527:SF2">
    <property type="entry name" value="4-DIPHOSPHOCYTIDYL-2-C-METHYL-D-ERYTHRITOL KINASE, CHLOROPLASTIC"/>
    <property type="match status" value="1"/>
</dbReference>
<dbReference type="InterPro" id="IPR006204">
    <property type="entry name" value="GHMP_kinase_N_dom"/>
</dbReference>
<dbReference type="SUPFAM" id="SSF55060">
    <property type="entry name" value="GHMP Kinase, C-terminal domain"/>
    <property type="match status" value="1"/>
</dbReference>
<dbReference type="Pfam" id="PF00288">
    <property type="entry name" value="GHMP_kinases_N"/>
    <property type="match status" value="1"/>
</dbReference>
<dbReference type="InterPro" id="IPR014721">
    <property type="entry name" value="Ribsml_uS5_D2-typ_fold_subgr"/>
</dbReference>
<evidence type="ECO:0000259" key="8">
    <source>
        <dbReference type="Pfam" id="PF00288"/>
    </source>
</evidence>
<reference evidence="10" key="1">
    <citation type="submission" date="2020-05" db="EMBL/GenBank/DDBJ databases">
        <authorList>
            <person name="Chiriac C."/>
            <person name="Salcher M."/>
            <person name="Ghai R."/>
            <person name="Kavagutti S V."/>
        </authorList>
    </citation>
    <scope>NUCLEOTIDE SEQUENCE</scope>
</reference>
<comment type="similarity">
    <text evidence="1">Belongs to the GHMP kinase family. IspE subfamily.</text>
</comment>
<gene>
    <name evidence="10" type="ORF">UFOPK1541_00582</name>
</gene>
<dbReference type="PIRSF" id="PIRSF010376">
    <property type="entry name" value="IspE"/>
    <property type="match status" value="1"/>
</dbReference>
<accession>A0A6J6CZA3</accession>
<dbReference type="GO" id="GO:0005524">
    <property type="term" value="F:ATP binding"/>
    <property type="evidence" value="ECO:0007669"/>
    <property type="project" value="UniProtKB-KW"/>
</dbReference>
<dbReference type="SUPFAM" id="SSF54211">
    <property type="entry name" value="Ribosomal protein S5 domain 2-like"/>
    <property type="match status" value="1"/>
</dbReference>
<dbReference type="EC" id="2.7.1.148" evidence="2"/>
<evidence type="ECO:0000256" key="5">
    <source>
        <dbReference type="ARBA" id="ARBA00022777"/>
    </source>
</evidence>
<dbReference type="InterPro" id="IPR013750">
    <property type="entry name" value="GHMP_kinase_C_dom"/>
</dbReference>
<evidence type="ECO:0000256" key="6">
    <source>
        <dbReference type="ARBA" id="ARBA00022840"/>
    </source>
</evidence>
<dbReference type="GO" id="GO:0050515">
    <property type="term" value="F:4-(cytidine 5'-diphospho)-2-C-methyl-D-erythritol kinase activity"/>
    <property type="evidence" value="ECO:0007669"/>
    <property type="project" value="UniProtKB-EC"/>
</dbReference>
<sequence length="306" mass="31455">MPKSNRNSVTVRVPAKVNLQLAVGPREADGFHNLVTVFQAISIYDDVTITKGAPGSGITISIVGDHTHGVPADATNLAVKAAQLIANEYDFVIDAHIEVNKSIPVAGGMAGGSADAAAVIVGVNELYELEMSREEMHEFGSQLGSDVPFMISGGTAIGQGRGDQLTAALSRGTYHWVLALSTVGLSTPAVYQECDRLRAGLDIAAPQTSDALMQSLLAADPKAVGQALHNDLQSAACSLRPALTLVLDVGEEYGALGSIVSGSGPTVAFLVADEEQGLDLAVALTSSGVVGSVTRAYGPVHGAKVI</sequence>
<organism evidence="10">
    <name type="scientific">freshwater metagenome</name>
    <dbReference type="NCBI Taxonomy" id="449393"/>
    <lineage>
        <taxon>unclassified sequences</taxon>
        <taxon>metagenomes</taxon>
        <taxon>ecological metagenomes</taxon>
    </lineage>
</organism>
<dbReference type="PANTHER" id="PTHR43527">
    <property type="entry name" value="4-DIPHOSPHOCYTIDYL-2-C-METHYL-D-ERYTHRITOL KINASE, CHLOROPLASTIC"/>
    <property type="match status" value="1"/>
</dbReference>
<keyword evidence="3" id="KW-0808">Transferase</keyword>